<feature type="region of interest" description="Disordered" evidence="1">
    <location>
        <begin position="294"/>
        <end position="324"/>
    </location>
</feature>
<dbReference type="AlphaFoldDB" id="A0AAV2HHC9"/>
<keyword evidence="4" id="KW-1185">Reference proteome</keyword>
<protein>
    <recommendedName>
        <fullName evidence="5">Osteopetrosis-associated transmembrane protein 1</fullName>
    </recommendedName>
</protein>
<feature type="compositionally biased region" description="Polar residues" evidence="1">
    <location>
        <begin position="304"/>
        <end position="324"/>
    </location>
</feature>
<comment type="caution">
    <text evidence="3">The sequence shown here is derived from an EMBL/GenBank/DDBJ whole genome shotgun (WGS) entry which is preliminary data.</text>
</comment>
<evidence type="ECO:0000313" key="3">
    <source>
        <dbReference type="EMBL" id="CAL1532780.1"/>
    </source>
</evidence>
<evidence type="ECO:0000256" key="2">
    <source>
        <dbReference type="SAM" id="Phobius"/>
    </source>
</evidence>
<name>A0AAV2HHC9_LYMST</name>
<dbReference type="GO" id="GO:0005829">
    <property type="term" value="C:cytosol"/>
    <property type="evidence" value="ECO:0007669"/>
    <property type="project" value="TreeGrafter"/>
</dbReference>
<keyword evidence="2" id="KW-0812">Transmembrane</keyword>
<evidence type="ECO:0000313" key="4">
    <source>
        <dbReference type="Proteomes" id="UP001497497"/>
    </source>
</evidence>
<accession>A0AAV2HHC9</accession>
<gene>
    <name evidence="3" type="ORF">GSLYS_00006798001</name>
</gene>
<dbReference type="InterPro" id="IPR019172">
    <property type="entry name" value="Osteopetrosis-assoc_TM_1"/>
</dbReference>
<organism evidence="3 4">
    <name type="scientific">Lymnaea stagnalis</name>
    <name type="common">Great pond snail</name>
    <name type="synonym">Helix stagnalis</name>
    <dbReference type="NCBI Taxonomy" id="6523"/>
    <lineage>
        <taxon>Eukaryota</taxon>
        <taxon>Metazoa</taxon>
        <taxon>Spiralia</taxon>
        <taxon>Lophotrochozoa</taxon>
        <taxon>Mollusca</taxon>
        <taxon>Gastropoda</taxon>
        <taxon>Heterobranchia</taxon>
        <taxon>Euthyneura</taxon>
        <taxon>Panpulmonata</taxon>
        <taxon>Hygrophila</taxon>
        <taxon>Lymnaeoidea</taxon>
        <taxon>Lymnaeidae</taxon>
        <taxon>Lymnaea</taxon>
    </lineage>
</organism>
<keyword evidence="2" id="KW-0472">Membrane</keyword>
<dbReference type="EMBL" id="CAXITT010000125">
    <property type="protein sequence ID" value="CAL1532780.1"/>
    <property type="molecule type" value="Genomic_DNA"/>
</dbReference>
<evidence type="ECO:0000256" key="1">
    <source>
        <dbReference type="SAM" id="MobiDB-lite"/>
    </source>
</evidence>
<proteinExistence type="predicted"/>
<reference evidence="3 4" key="1">
    <citation type="submission" date="2024-04" db="EMBL/GenBank/DDBJ databases">
        <authorList>
            <consortium name="Genoscope - CEA"/>
            <person name="William W."/>
        </authorList>
    </citation>
    <scope>NUCLEOTIDE SEQUENCE [LARGE SCALE GENOMIC DNA]</scope>
</reference>
<evidence type="ECO:0008006" key="5">
    <source>
        <dbReference type="Google" id="ProtNLM"/>
    </source>
</evidence>
<dbReference type="PANTHER" id="PTHR15644:SF2">
    <property type="entry name" value="OSTEOPETROSIS-ASSOCIATED TRANSMEMBRANE PROTEIN 1"/>
    <property type="match status" value="1"/>
</dbReference>
<dbReference type="Pfam" id="PF09777">
    <property type="entry name" value="OSTMP1"/>
    <property type="match status" value="1"/>
</dbReference>
<feature type="transmembrane region" description="Helical" evidence="2">
    <location>
        <begin position="255"/>
        <end position="273"/>
    </location>
</feature>
<dbReference type="Proteomes" id="UP001497497">
    <property type="component" value="Unassembled WGS sequence"/>
</dbReference>
<keyword evidence="2" id="KW-1133">Transmembrane helix</keyword>
<sequence>MAWKSKRCIRQNMIFQIIISICVYKDIYCQLYKTPVISTTPQVNQTELIDPCETFFNEYMKAVNNFTHCELFSAKPFRLCTSCVEQYSKAHAIFSDLINDPSLSDCNTKYMKSDSIQIIPTVQNNIEVLWTKAACAGCSSDVTINSTTETVTYTVPDDVSMFLNLYHNLTLCLNLTYMKGHFDMLKDDDDDSGNVSTMCAICKTMYESLNDFFNNMDDRTGNGICMDVVDMMNYTRVVWSMALNCSQRSGDFRPVVAITCVVAALPFFFYLSLKLTGKEGLKKLYRQKRLDMGTSLDGSSSSSQPATRGRNSVTHRTLRLSTLT</sequence>
<dbReference type="PANTHER" id="PTHR15644">
    <property type="entry name" value="OSTEOPETROSIS ASSOCIATED TRANSMEMBRANE PROTEIN 1"/>
    <property type="match status" value="1"/>
</dbReference>